<feature type="compositionally biased region" description="Polar residues" evidence="1">
    <location>
        <begin position="470"/>
        <end position="481"/>
    </location>
</feature>
<feature type="compositionally biased region" description="Basic and acidic residues" evidence="1">
    <location>
        <begin position="379"/>
        <end position="416"/>
    </location>
</feature>
<reference evidence="3 4" key="1">
    <citation type="submission" date="2024-01" db="EMBL/GenBank/DDBJ databases">
        <title>Genome insights into Plantactinospora veratri sp. nov.</title>
        <authorList>
            <person name="Wang L."/>
        </authorList>
    </citation>
    <scope>NUCLEOTIDE SEQUENCE [LARGE SCALE GENOMIC DNA]</scope>
    <source>
        <strain evidence="3 4">NEAU-FHS4</strain>
    </source>
</reference>
<gene>
    <name evidence="3" type="ORF">V1634_23475</name>
</gene>
<feature type="compositionally biased region" description="Basic and acidic residues" evidence="1">
    <location>
        <begin position="46"/>
        <end position="62"/>
    </location>
</feature>
<feature type="transmembrane region" description="Helical" evidence="2">
    <location>
        <begin position="650"/>
        <end position="669"/>
    </location>
</feature>
<evidence type="ECO:0000256" key="2">
    <source>
        <dbReference type="SAM" id="Phobius"/>
    </source>
</evidence>
<feature type="compositionally biased region" description="Basic and acidic residues" evidence="1">
    <location>
        <begin position="485"/>
        <end position="496"/>
    </location>
</feature>
<feature type="compositionally biased region" description="Low complexity" evidence="1">
    <location>
        <begin position="549"/>
        <end position="601"/>
    </location>
</feature>
<feature type="compositionally biased region" description="Basic and acidic residues" evidence="1">
    <location>
        <begin position="458"/>
        <end position="469"/>
    </location>
</feature>
<keyword evidence="2" id="KW-0812">Transmembrane</keyword>
<evidence type="ECO:0000256" key="1">
    <source>
        <dbReference type="SAM" id="MobiDB-lite"/>
    </source>
</evidence>
<dbReference type="RefSeq" id="WP_331210054.1">
    <property type="nucleotide sequence ID" value="NZ_JAZGQL010000019.1"/>
</dbReference>
<dbReference type="Proteomes" id="UP001339911">
    <property type="component" value="Unassembled WGS sequence"/>
</dbReference>
<keyword evidence="2" id="KW-0472">Membrane</keyword>
<feature type="region of interest" description="Disordered" evidence="1">
    <location>
        <begin position="1"/>
        <end position="640"/>
    </location>
</feature>
<feature type="compositionally biased region" description="Low complexity" evidence="1">
    <location>
        <begin position="172"/>
        <end position="202"/>
    </location>
</feature>
<feature type="compositionally biased region" description="Low complexity" evidence="1">
    <location>
        <begin position="417"/>
        <end position="430"/>
    </location>
</feature>
<name>A0ABU7SIL8_9ACTN</name>
<keyword evidence="4" id="KW-1185">Reference proteome</keyword>
<evidence type="ECO:0000313" key="4">
    <source>
        <dbReference type="Proteomes" id="UP001339911"/>
    </source>
</evidence>
<sequence>MLAEPAAETGRPGRQRVAPEVTWDSTGEYWRGPSGAVDDTPGGESVGDRWRGSGDPVGRRSEATGGTWRDTAGGTWRDTTGSTAGGTRRDAAGSTWRDTTGSAARDAVGGTQGETTETGTTGRRGRRRAAADRHPDEVDDWAATTPTSGWVGAAPTTGAGAGTPAGGWISEAPTSGGWAAAAPTTGAGANSGLFGGPPTRSGTGRRRRADPDDDPTAAPTSGWGVGATTDSPPTATGRRDPTDTTAGWRQRTDDSASGRWGGAGEREPDPAYDSAQPAPGRRRRATPAGWESDDPAGPVAPVGRRRSRHRAEEEPTQLAERPDAAPSIEPEPGTEQSRASARWVRSAGQGESGGGTGRPWRGENTPTSSAGTGARRRQREPDAEPVRRYRDAGPVRRAGEERADRGRHADPGRRSDAAGAGWGTDAGPWDRFTDTGMLDRITDGDPPGATGTSRRRDRNTDPGRWDRSTDTGQWDRSTDTGQWDRFTDTTEWRHGELAGLARDAGGGRDTTADSGTRDRGRTESDGADAFWSGTRLAGDDPRWMGIPDSAPRSPAVAYPAPARPVSPARRASQPSTPTGRPAAAPGRGRAAGRAGTVGSTRSVSGAGTTTRRGPSGGLPTSATRTGRPSPLSRRLEDDLLDPRPSGPLTAVLYTVAWYAVAVLAVFVWVLTLDASVPVDCVPGVSGACESERGQAISALVAGVPRFLAALATGLVVAALMRWFNRTWRAVTIGFAAAVVGGGLSTVFFSAISGQPVG</sequence>
<feature type="transmembrane region" description="Helical" evidence="2">
    <location>
        <begin position="730"/>
        <end position="751"/>
    </location>
</feature>
<evidence type="ECO:0000313" key="3">
    <source>
        <dbReference type="EMBL" id="MEE6309799.1"/>
    </source>
</evidence>
<feature type="compositionally biased region" description="Polar residues" evidence="1">
    <location>
        <begin position="602"/>
        <end position="626"/>
    </location>
</feature>
<organism evidence="3 4">
    <name type="scientific">Plantactinospora veratri</name>
    <dbReference type="NCBI Taxonomy" id="1436122"/>
    <lineage>
        <taxon>Bacteria</taxon>
        <taxon>Bacillati</taxon>
        <taxon>Actinomycetota</taxon>
        <taxon>Actinomycetes</taxon>
        <taxon>Micromonosporales</taxon>
        <taxon>Micromonosporaceae</taxon>
        <taxon>Plantactinospora</taxon>
    </lineage>
</organism>
<keyword evidence="2" id="KW-1133">Transmembrane helix</keyword>
<dbReference type="EMBL" id="JAZGQL010000019">
    <property type="protein sequence ID" value="MEE6309799.1"/>
    <property type="molecule type" value="Genomic_DNA"/>
</dbReference>
<protein>
    <submittedName>
        <fullName evidence="3">Uncharacterized protein</fullName>
    </submittedName>
</protein>
<proteinExistence type="predicted"/>
<comment type="caution">
    <text evidence="3">The sequence shown here is derived from an EMBL/GenBank/DDBJ whole genome shotgun (WGS) entry which is preliminary data.</text>
</comment>
<accession>A0ABU7SIL8</accession>
<feature type="compositionally biased region" description="Basic and acidic residues" evidence="1">
    <location>
        <begin position="515"/>
        <end position="524"/>
    </location>
</feature>